<dbReference type="PROSITE" id="PS51318">
    <property type="entry name" value="TAT"/>
    <property type="match status" value="1"/>
</dbReference>
<evidence type="ECO:0000313" key="3">
    <source>
        <dbReference type="Proteomes" id="UP000220904"/>
    </source>
</evidence>
<dbReference type="Gene3D" id="3.80.10.10">
    <property type="entry name" value="Ribonuclease Inhibitor"/>
    <property type="match status" value="2"/>
</dbReference>
<dbReference type="NCBIfam" id="TIGR01409">
    <property type="entry name" value="TAT_signal_seq"/>
    <property type="match status" value="1"/>
</dbReference>
<dbReference type="InterPro" id="IPR006311">
    <property type="entry name" value="TAT_signal"/>
</dbReference>
<dbReference type="Pfam" id="PF13306">
    <property type="entry name" value="LRR_5"/>
    <property type="match status" value="2"/>
</dbReference>
<evidence type="ECO:0000313" key="2">
    <source>
        <dbReference type="EMBL" id="PDX86081.1"/>
    </source>
</evidence>
<proteinExistence type="predicted"/>
<sequence>MRRKISRRDFMKGTAVVVASGILAGCSNGEMPAPSSSTSSETTSGTSSSEETSSSGTEEPSSSSEAEKKTSPWTYLIYETSKKTAILTGYNSSNPDAPNGVFTLPGEVDGYKIVKIGNSAFKGDLNITALEISDSVQEIGSSAFEGCENITTLKLSNSLKSIGSSAFQGCKKLAGTLVIPASVKTASDYAFYACRSLKKIVMLENESESGVSDIGYAAFSNCEKVENVKLASGLTHIGVHGFKNCPILNNLVIPENRDGKEITLEHCSFDYCTGLVRVYIPRSVKKFDCPFAYPCCDKEVYYQGTEEEWNSLGIKSKMDIIGDSSKNVVVHYNAKPSDVSVE</sequence>
<evidence type="ECO:0000256" key="1">
    <source>
        <dbReference type="SAM" id="MobiDB-lite"/>
    </source>
</evidence>
<protein>
    <recommendedName>
        <fullName evidence="4">Leucine-rich repeat domain-containing protein</fullName>
    </recommendedName>
</protein>
<name>A0A2A7B434_9FIRM</name>
<dbReference type="Proteomes" id="UP000220904">
    <property type="component" value="Unassembled WGS sequence"/>
</dbReference>
<dbReference type="Pfam" id="PF10518">
    <property type="entry name" value="TAT_signal"/>
    <property type="match status" value="1"/>
</dbReference>
<dbReference type="OrthoDB" id="1816793at2"/>
<evidence type="ECO:0008006" key="4">
    <source>
        <dbReference type="Google" id="ProtNLM"/>
    </source>
</evidence>
<dbReference type="PANTHER" id="PTHR45661:SF3">
    <property type="entry name" value="IG-LIKE DOMAIN-CONTAINING PROTEIN"/>
    <property type="match status" value="1"/>
</dbReference>
<dbReference type="InterPro" id="IPR019546">
    <property type="entry name" value="TAT_signal_bac_arc"/>
</dbReference>
<comment type="caution">
    <text evidence="2">The sequence shown here is derived from an EMBL/GenBank/DDBJ whole genome shotgun (WGS) entry which is preliminary data.</text>
</comment>
<dbReference type="InterPro" id="IPR032675">
    <property type="entry name" value="LRR_dom_sf"/>
</dbReference>
<dbReference type="InterPro" id="IPR026906">
    <property type="entry name" value="LRR_5"/>
</dbReference>
<dbReference type="PROSITE" id="PS51257">
    <property type="entry name" value="PROKAR_LIPOPROTEIN"/>
    <property type="match status" value="1"/>
</dbReference>
<gene>
    <name evidence="2" type="ORF">CHR60_11070</name>
</gene>
<dbReference type="EMBL" id="NOUV01000017">
    <property type="protein sequence ID" value="PDX86081.1"/>
    <property type="molecule type" value="Genomic_DNA"/>
</dbReference>
<organism evidence="2 3">
    <name type="scientific">Faecalibacterium prausnitzii</name>
    <dbReference type="NCBI Taxonomy" id="853"/>
    <lineage>
        <taxon>Bacteria</taxon>
        <taxon>Bacillati</taxon>
        <taxon>Bacillota</taxon>
        <taxon>Clostridia</taxon>
        <taxon>Eubacteriales</taxon>
        <taxon>Oscillospiraceae</taxon>
        <taxon>Faecalibacterium</taxon>
    </lineage>
</organism>
<feature type="region of interest" description="Disordered" evidence="1">
    <location>
        <begin position="27"/>
        <end position="69"/>
    </location>
</feature>
<dbReference type="SUPFAM" id="SSF52058">
    <property type="entry name" value="L domain-like"/>
    <property type="match status" value="1"/>
</dbReference>
<dbReference type="PANTHER" id="PTHR45661">
    <property type="entry name" value="SURFACE ANTIGEN"/>
    <property type="match status" value="1"/>
</dbReference>
<dbReference type="RefSeq" id="WP_097793075.1">
    <property type="nucleotide sequence ID" value="NZ_NOUV01000017.1"/>
</dbReference>
<accession>A0A2A7B434</accession>
<dbReference type="AlphaFoldDB" id="A0A2A7B434"/>
<feature type="compositionally biased region" description="Low complexity" evidence="1">
    <location>
        <begin position="33"/>
        <end position="64"/>
    </location>
</feature>
<reference evidence="2 3" key="1">
    <citation type="journal article" date="2017" name="Front. Microbiol.">
        <title>New Insights into the Diversity of the Genus Faecalibacterium.</title>
        <authorList>
            <person name="Benevides L."/>
            <person name="Burman S."/>
            <person name="Martin R."/>
            <person name="Robert V."/>
            <person name="Thomas M."/>
            <person name="Miquel S."/>
            <person name="Chain F."/>
            <person name="Sokol H."/>
            <person name="Bermudez-Humaran L.G."/>
            <person name="Morrison M."/>
            <person name="Langella P."/>
            <person name="Azevedo V.A."/>
            <person name="Chatel J.M."/>
            <person name="Soares S."/>
        </authorList>
    </citation>
    <scope>NUCLEOTIDE SEQUENCE [LARGE SCALE GENOMIC DNA]</scope>
    <source>
        <strain evidence="2 3">AHMP21</strain>
    </source>
</reference>
<dbReference type="InterPro" id="IPR053139">
    <property type="entry name" value="Surface_bspA-like"/>
</dbReference>